<dbReference type="InterPro" id="IPR003838">
    <property type="entry name" value="ABC3_permease_C"/>
</dbReference>
<evidence type="ECO:0000313" key="9">
    <source>
        <dbReference type="EMBL" id="MCV9888691.1"/>
    </source>
</evidence>
<dbReference type="Pfam" id="PF02687">
    <property type="entry name" value="FtsX"/>
    <property type="match status" value="2"/>
</dbReference>
<name>A0ABT3DPD6_9BACI</name>
<evidence type="ECO:0000256" key="2">
    <source>
        <dbReference type="ARBA" id="ARBA00005236"/>
    </source>
</evidence>
<feature type="domain" description="ABC3 transporter permease C-terminal" evidence="8">
    <location>
        <begin position="659"/>
        <end position="766"/>
    </location>
</feature>
<keyword evidence="4 7" id="KW-0812">Transmembrane</keyword>
<evidence type="ECO:0000256" key="1">
    <source>
        <dbReference type="ARBA" id="ARBA00004651"/>
    </source>
</evidence>
<comment type="similarity">
    <text evidence="2">Belongs to the ABC-4 integral membrane protein family. LolC/E subfamily.</text>
</comment>
<dbReference type="RefSeq" id="WP_264144733.1">
    <property type="nucleotide sequence ID" value="NZ_JAOYEY010000051.1"/>
</dbReference>
<gene>
    <name evidence="9" type="ORF">OIH86_23845</name>
</gene>
<reference evidence="9 10" key="1">
    <citation type="submission" date="2022-10" db="EMBL/GenBank/DDBJ databases">
        <title>Draft genome assembly of moderately radiation resistant bacterium Metabacillus halosaccharovorans.</title>
        <authorList>
            <person name="Pal S."/>
            <person name="Gopinathan A."/>
        </authorList>
    </citation>
    <scope>NUCLEOTIDE SEQUENCE [LARGE SCALE GENOMIC DNA]</scope>
    <source>
        <strain evidence="9 10">VITHBRA001</strain>
    </source>
</reference>
<comment type="subcellular location">
    <subcellularLocation>
        <location evidence="1">Cell membrane</location>
        <topology evidence="1">Multi-pass membrane protein</topology>
    </subcellularLocation>
</comment>
<feature type="transmembrane region" description="Helical" evidence="7">
    <location>
        <begin position="741"/>
        <end position="765"/>
    </location>
</feature>
<keyword evidence="6 7" id="KW-0472">Membrane</keyword>
<feature type="transmembrane region" description="Helical" evidence="7">
    <location>
        <begin position="653"/>
        <end position="675"/>
    </location>
</feature>
<dbReference type="PANTHER" id="PTHR30489:SF0">
    <property type="entry name" value="LIPOPROTEIN-RELEASING SYSTEM TRANSMEMBRANE PROTEIN LOLE"/>
    <property type="match status" value="1"/>
</dbReference>
<comment type="caution">
    <text evidence="9">The sequence shown here is derived from an EMBL/GenBank/DDBJ whole genome shotgun (WGS) entry which is preliminary data.</text>
</comment>
<dbReference type="PANTHER" id="PTHR30489">
    <property type="entry name" value="LIPOPROTEIN-RELEASING SYSTEM TRANSMEMBRANE PROTEIN LOLE"/>
    <property type="match status" value="1"/>
</dbReference>
<keyword evidence="3" id="KW-1003">Cell membrane</keyword>
<keyword evidence="10" id="KW-1185">Reference proteome</keyword>
<feature type="transmembrane region" description="Helical" evidence="7">
    <location>
        <begin position="336"/>
        <end position="354"/>
    </location>
</feature>
<feature type="transmembrane region" description="Helical" evidence="7">
    <location>
        <begin position="243"/>
        <end position="264"/>
    </location>
</feature>
<dbReference type="EMBL" id="JAOYEY010000051">
    <property type="protein sequence ID" value="MCV9888691.1"/>
    <property type="molecule type" value="Genomic_DNA"/>
</dbReference>
<feature type="transmembrane region" description="Helical" evidence="7">
    <location>
        <begin position="360"/>
        <end position="389"/>
    </location>
</feature>
<evidence type="ECO:0000256" key="6">
    <source>
        <dbReference type="ARBA" id="ARBA00023136"/>
    </source>
</evidence>
<dbReference type="InterPro" id="IPR051447">
    <property type="entry name" value="Lipoprotein-release_system"/>
</dbReference>
<evidence type="ECO:0000313" key="10">
    <source>
        <dbReference type="Proteomes" id="UP001526147"/>
    </source>
</evidence>
<accession>A0ABT3DPD6</accession>
<keyword evidence="5 7" id="KW-1133">Transmembrane helix</keyword>
<evidence type="ECO:0000256" key="5">
    <source>
        <dbReference type="ARBA" id="ARBA00022989"/>
    </source>
</evidence>
<evidence type="ECO:0000256" key="7">
    <source>
        <dbReference type="SAM" id="Phobius"/>
    </source>
</evidence>
<dbReference type="Proteomes" id="UP001526147">
    <property type="component" value="Unassembled WGS sequence"/>
</dbReference>
<sequence>MVGYPVTNHQFFDKETISDITNTNGVMETTKVLVNPMPKQNMIDHFENTHNQLDIYTLGIENTPLAKDYYRIHSNIGANDVVISQTLANQLGAKVSDTLELSTPFASLKSFTVTEIIKMDQSADPIQMAIFNLESLQEWYSLESKTNLLLLKADPTKEMFNIAFEIQNINQGLDVHFISGELVNKNVKSIKLLGQAISIIGIFICAFFIFNSFRMFIQENQKDLALIRAIGGSRKQCFHMMTIKALFVTGVGTLAGLIIDILLSNQLANFIDDRFNLTVIEKSIPWYILSLYCVGASLILLLMVLLPLWKSVNIPLIQTIKQTQQLDFKDYELRKFVGKGVLCVGILLLIFSIWNEDYQAFLSVLGGLMITLSIYSFVPTIIGPIFSFLAPIMGKIFGREVLVTIRYMIPQTKQNTLVILSLSGSLILALTSINLFTQVKIGAEQTIRSEYVSDIVLKSNLGSMTRLDESFANEVLKIEGVTAAIPLSFPDAVDIPVGENDNKRVSYYLADIDSLANEGFINLNENKNSKEDTVVLSDSLADSIKAREGQIIEYSWSESVKTNLIEGKLFIRSVKEKLPSIQPEEESMLIDWENPVLNHERIVLGRLLIKIDSEKKQEVIYGLRQLNERYPEIIWTDLESALKEAEIQLYQRYALLFGILFVISLIGLLNIVTTLNSSVQMHRREYAIFRAISITPTKLIKMIVTQSVMYSLISILVGTFSGIIMSFTVLSGLDAPMTFSFGGYLIMLSLTILFLSILVSLPLAFQLGNRRLSTELTVTS</sequence>
<evidence type="ECO:0000256" key="4">
    <source>
        <dbReference type="ARBA" id="ARBA00022692"/>
    </source>
</evidence>
<evidence type="ECO:0000256" key="3">
    <source>
        <dbReference type="ARBA" id="ARBA00022475"/>
    </source>
</evidence>
<organism evidence="9 10">
    <name type="scientific">Metabacillus halosaccharovorans</name>
    <dbReference type="NCBI Taxonomy" id="930124"/>
    <lineage>
        <taxon>Bacteria</taxon>
        <taxon>Bacillati</taxon>
        <taxon>Bacillota</taxon>
        <taxon>Bacilli</taxon>
        <taxon>Bacillales</taxon>
        <taxon>Bacillaceae</taxon>
        <taxon>Metabacillus</taxon>
    </lineage>
</organism>
<feature type="transmembrane region" description="Helical" evidence="7">
    <location>
        <begin position="708"/>
        <end position="729"/>
    </location>
</feature>
<feature type="transmembrane region" description="Helical" evidence="7">
    <location>
        <begin position="416"/>
        <end position="436"/>
    </location>
</feature>
<feature type="transmembrane region" description="Helical" evidence="7">
    <location>
        <begin position="284"/>
        <end position="309"/>
    </location>
</feature>
<feature type="domain" description="ABC3 transporter permease C-terminal" evidence="8">
    <location>
        <begin position="197"/>
        <end position="314"/>
    </location>
</feature>
<protein>
    <submittedName>
        <fullName evidence="9">ABC transporter permease</fullName>
    </submittedName>
</protein>
<proteinExistence type="inferred from homology"/>
<evidence type="ECO:0000259" key="8">
    <source>
        <dbReference type="Pfam" id="PF02687"/>
    </source>
</evidence>
<feature type="transmembrane region" description="Helical" evidence="7">
    <location>
        <begin position="192"/>
        <end position="213"/>
    </location>
</feature>